<feature type="compositionally biased region" description="Polar residues" evidence="1">
    <location>
        <begin position="283"/>
        <end position="293"/>
    </location>
</feature>
<feature type="region of interest" description="Disordered" evidence="1">
    <location>
        <begin position="34"/>
        <end position="82"/>
    </location>
</feature>
<protein>
    <submittedName>
        <fullName evidence="2">Uncharacterized protein</fullName>
    </submittedName>
</protein>
<feature type="compositionally biased region" description="Low complexity" evidence="1">
    <location>
        <begin position="319"/>
        <end position="329"/>
    </location>
</feature>
<gene>
    <name evidence="2" type="ORF">PHLGIDRAFT_417129</name>
</gene>
<evidence type="ECO:0000256" key="1">
    <source>
        <dbReference type="SAM" id="MobiDB-lite"/>
    </source>
</evidence>
<dbReference type="HOGENOM" id="CLU_523773_0_0_1"/>
<dbReference type="OrthoDB" id="3255922at2759"/>
<feature type="region of interest" description="Disordered" evidence="1">
    <location>
        <begin position="208"/>
        <end position="358"/>
    </location>
</feature>
<keyword evidence="3" id="KW-1185">Reference proteome</keyword>
<feature type="compositionally biased region" description="Low complexity" evidence="1">
    <location>
        <begin position="128"/>
        <end position="149"/>
    </location>
</feature>
<organism evidence="2 3">
    <name type="scientific">Phlebiopsis gigantea (strain 11061_1 CR5-6)</name>
    <name type="common">White-rot fungus</name>
    <name type="synonym">Peniophora gigantea</name>
    <dbReference type="NCBI Taxonomy" id="745531"/>
    <lineage>
        <taxon>Eukaryota</taxon>
        <taxon>Fungi</taxon>
        <taxon>Dikarya</taxon>
        <taxon>Basidiomycota</taxon>
        <taxon>Agaricomycotina</taxon>
        <taxon>Agaricomycetes</taxon>
        <taxon>Polyporales</taxon>
        <taxon>Phanerochaetaceae</taxon>
        <taxon>Phlebiopsis</taxon>
    </lineage>
</organism>
<dbReference type="Proteomes" id="UP000053257">
    <property type="component" value="Unassembled WGS sequence"/>
</dbReference>
<proteinExistence type="predicted"/>
<sequence length="458" mass="49950">MSPANLLTDVKNTSRNGDKYLVEIPRGCSIHVFKTPSPPVYGQPGAMKPDHQNRTPSPGSKQLVYASRPDATRKPSFGRATDYFGDQVNDYDRRLQVDLTRTSKPQKPYSIYPGTIPDTYIYERSISSMSDLPGSPESSSSSDTESLDTPIERCSIRARSSVETLEATLYAPPNGQTSPGTTSPYSAFYSSAPLTNAGRPVVVPPLSLTSGKYSPADDDASTVVSERDQPRNARPTAIYAQGPAAAAPLVVPPPPSRRNSDERSSSSSSRAQAAPMLTRRESTQQGTRTTSPPRGSDADTSVRLPPGLQYTNVAPPMPRRSSTSPPATSGFTSQRSPTGEQPPLSRTVSNGADIHPPRRGVRWTENLICPSTVPRTERRRGWWNRRGDQLWTNDGRYKAVDPSQEYPPDLVNYPEPGAGWMNEEGVRIDLQHRLVPLRSALKRSKNSSGSITELVSSQ</sequence>
<dbReference type="EMBL" id="KN840443">
    <property type="protein sequence ID" value="KIP11833.1"/>
    <property type="molecule type" value="Genomic_DNA"/>
</dbReference>
<dbReference type="STRING" id="745531.A0A0C3PVF7"/>
<feature type="compositionally biased region" description="Polar residues" evidence="1">
    <location>
        <begin position="330"/>
        <end position="350"/>
    </location>
</feature>
<feature type="region of interest" description="Disordered" evidence="1">
    <location>
        <begin position="128"/>
        <end position="154"/>
    </location>
</feature>
<name>A0A0C3PVF7_PHLG1</name>
<dbReference type="AlphaFoldDB" id="A0A0C3PVF7"/>
<accession>A0A0C3PVF7</accession>
<evidence type="ECO:0000313" key="3">
    <source>
        <dbReference type="Proteomes" id="UP000053257"/>
    </source>
</evidence>
<reference evidence="2 3" key="1">
    <citation type="journal article" date="2014" name="PLoS Genet.">
        <title>Analysis of the Phlebiopsis gigantea genome, transcriptome and secretome provides insight into its pioneer colonization strategies of wood.</title>
        <authorList>
            <person name="Hori C."/>
            <person name="Ishida T."/>
            <person name="Igarashi K."/>
            <person name="Samejima M."/>
            <person name="Suzuki H."/>
            <person name="Master E."/>
            <person name="Ferreira P."/>
            <person name="Ruiz-Duenas F.J."/>
            <person name="Held B."/>
            <person name="Canessa P."/>
            <person name="Larrondo L.F."/>
            <person name="Schmoll M."/>
            <person name="Druzhinina I.S."/>
            <person name="Kubicek C.P."/>
            <person name="Gaskell J.A."/>
            <person name="Kersten P."/>
            <person name="St John F."/>
            <person name="Glasner J."/>
            <person name="Sabat G."/>
            <person name="Splinter BonDurant S."/>
            <person name="Syed K."/>
            <person name="Yadav J."/>
            <person name="Mgbeahuruike A.C."/>
            <person name="Kovalchuk A."/>
            <person name="Asiegbu F.O."/>
            <person name="Lackner G."/>
            <person name="Hoffmeister D."/>
            <person name="Rencoret J."/>
            <person name="Gutierrez A."/>
            <person name="Sun H."/>
            <person name="Lindquist E."/>
            <person name="Barry K."/>
            <person name="Riley R."/>
            <person name="Grigoriev I.V."/>
            <person name="Henrissat B."/>
            <person name="Kues U."/>
            <person name="Berka R.M."/>
            <person name="Martinez A.T."/>
            <person name="Covert S.F."/>
            <person name="Blanchette R.A."/>
            <person name="Cullen D."/>
        </authorList>
    </citation>
    <scope>NUCLEOTIDE SEQUENCE [LARGE SCALE GENOMIC DNA]</scope>
    <source>
        <strain evidence="2 3">11061_1 CR5-6</strain>
    </source>
</reference>
<evidence type="ECO:0000313" key="2">
    <source>
        <dbReference type="EMBL" id="KIP11833.1"/>
    </source>
</evidence>